<proteinExistence type="predicted"/>
<protein>
    <submittedName>
        <fullName evidence="2">Uncharacterized protein</fullName>
    </submittedName>
</protein>
<dbReference type="AlphaFoldDB" id="A0A850PZX0"/>
<evidence type="ECO:0000313" key="2">
    <source>
        <dbReference type="EMBL" id="NVN53026.1"/>
    </source>
</evidence>
<organism evidence="2 3">
    <name type="scientific">Mycolicibacterium hippocampi</name>
    <dbReference type="NCBI Taxonomy" id="659824"/>
    <lineage>
        <taxon>Bacteria</taxon>
        <taxon>Bacillati</taxon>
        <taxon>Actinomycetota</taxon>
        <taxon>Actinomycetes</taxon>
        <taxon>Mycobacteriales</taxon>
        <taxon>Mycobacteriaceae</taxon>
        <taxon>Mycolicibacterium</taxon>
    </lineage>
</organism>
<gene>
    <name evidence="2" type="ORF">HLY00_4994</name>
</gene>
<comment type="caution">
    <text evidence="2">The sequence shown here is derived from an EMBL/GenBank/DDBJ whole genome shotgun (WGS) entry which is preliminary data.</text>
</comment>
<evidence type="ECO:0000256" key="1">
    <source>
        <dbReference type="SAM" id="MobiDB-lite"/>
    </source>
</evidence>
<feature type="compositionally biased region" description="Gly residues" evidence="1">
    <location>
        <begin position="74"/>
        <end position="89"/>
    </location>
</feature>
<dbReference type="Proteomes" id="UP000570517">
    <property type="component" value="Unassembled WGS sequence"/>
</dbReference>
<feature type="region of interest" description="Disordered" evidence="1">
    <location>
        <begin position="74"/>
        <end position="98"/>
    </location>
</feature>
<evidence type="ECO:0000313" key="3">
    <source>
        <dbReference type="Proteomes" id="UP000570517"/>
    </source>
</evidence>
<name>A0A850PZX0_9MYCO</name>
<sequence>MVASGRPSATAAPAGISGAAGGIGGGASGGTTGGIGGGASGGTTGGIGGGASGGTTGGIGGGASGGTTGGIGGGANGGTTGGTGGGASGPGKAIGTPDISEIGAQATAPAGTSPADVWRHSYPPACATPGLNAKAMPHSPAPTAATLMLSRSTTAIRHQLPHSLSKDPSIRWGNRMSGHQSEPPGSDVVNLSLRTTRVEDAAPGRFRMVTFGAV</sequence>
<dbReference type="EMBL" id="JABFYL010000048">
    <property type="protein sequence ID" value="NVN53026.1"/>
    <property type="molecule type" value="Genomic_DNA"/>
</dbReference>
<reference evidence="2 3" key="1">
    <citation type="submission" date="2020-05" db="EMBL/GenBank/DDBJ databases">
        <title>Draft genome sequence of Mycobacterium hippocampi DL, isolated from European seabass, Dicentrarchus labrax, reared in fish farms.</title>
        <authorList>
            <person name="Stathopoulou P."/>
            <person name="Asimakis E."/>
            <person name="Tzokas K."/>
            <person name="Batargias C."/>
            <person name="Tsiamis G."/>
        </authorList>
    </citation>
    <scope>NUCLEOTIDE SEQUENCE [LARGE SCALE GENOMIC DNA]</scope>
    <source>
        <strain evidence="2 3">DL</strain>
    </source>
</reference>
<accession>A0A850PZX0</accession>
<keyword evidence="3" id="KW-1185">Reference proteome</keyword>